<dbReference type="PROSITE" id="PS01040">
    <property type="entry name" value="SBP_BACTERIAL_5"/>
    <property type="match status" value="1"/>
</dbReference>
<evidence type="ECO:0000313" key="7">
    <source>
        <dbReference type="EMBL" id="RDJ20369.1"/>
    </source>
</evidence>
<dbReference type="RefSeq" id="WP_114832008.1">
    <property type="nucleotide sequence ID" value="NZ_QQTO01000020.1"/>
</dbReference>
<organism evidence="7 8">
    <name type="scientific">Bosea caraganae</name>
    <dbReference type="NCBI Taxonomy" id="2763117"/>
    <lineage>
        <taxon>Bacteria</taxon>
        <taxon>Pseudomonadati</taxon>
        <taxon>Pseudomonadota</taxon>
        <taxon>Alphaproteobacteria</taxon>
        <taxon>Hyphomicrobiales</taxon>
        <taxon>Boseaceae</taxon>
        <taxon>Bosea</taxon>
    </lineage>
</organism>
<evidence type="ECO:0000256" key="5">
    <source>
        <dbReference type="SAM" id="SignalP"/>
    </source>
</evidence>
<dbReference type="InterPro" id="IPR023765">
    <property type="entry name" value="SBP_5_CS"/>
</dbReference>
<comment type="subcellular location">
    <subcellularLocation>
        <location evidence="1">Periplasm</location>
    </subcellularLocation>
</comment>
<feature type="chain" id="PRO_5030068185" evidence="5">
    <location>
        <begin position="31"/>
        <end position="538"/>
    </location>
</feature>
<dbReference type="InterPro" id="IPR000914">
    <property type="entry name" value="SBP_5_dom"/>
</dbReference>
<dbReference type="Gene3D" id="3.90.76.10">
    <property type="entry name" value="Dipeptide-binding Protein, Domain 1"/>
    <property type="match status" value="1"/>
</dbReference>
<evidence type="ECO:0000256" key="1">
    <source>
        <dbReference type="ARBA" id="ARBA00004418"/>
    </source>
</evidence>
<evidence type="ECO:0000256" key="3">
    <source>
        <dbReference type="ARBA" id="ARBA00022448"/>
    </source>
</evidence>
<dbReference type="SUPFAM" id="SSF53850">
    <property type="entry name" value="Periplasmic binding protein-like II"/>
    <property type="match status" value="1"/>
</dbReference>
<name>A0A370KZD0_9HYPH</name>
<gene>
    <name evidence="7" type="ORF">DWE98_24840</name>
</gene>
<comment type="similarity">
    <text evidence="2">Belongs to the bacterial solute-binding protein 5 family.</text>
</comment>
<dbReference type="GO" id="GO:0015833">
    <property type="term" value="P:peptide transport"/>
    <property type="evidence" value="ECO:0007669"/>
    <property type="project" value="TreeGrafter"/>
</dbReference>
<dbReference type="InterPro" id="IPR039424">
    <property type="entry name" value="SBP_5"/>
</dbReference>
<dbReference type="Pfam" id="PF00496">
    <property type="entry name" value="SBP_bac_5"/>
    <property type="match status" value="1"/>
</dbReference>
<comment type="caution">
    <text evidence="7">The sequence shown here is derived from an EMBL/GenBank/DDBJ whole genome shotgun (WGS) entry which is preliminary data.</text>
</comment>
<evidence type="ECO:0000259" key="6">
    <source>
        <dbReference type="Pfam" id="PF00496"/>
    </source>
</evidence>
<keyword evidence="4 5" id="KW-0732">Signal</keyword>
<proteinExistence type="inferred from homology"/>
<protein>
    <submittedName>
        <fullName evidence="7">ABC transporter substrate-binding protein</fullName>
    </submittedName>
</protein>
<accession>A0A370KZD0</accession>
<dbReference type="AlphaFoldDB" id="A0A370KZD0"/>
<dbReference type="GO" id="GO:1904680">
    <property type="term" value="F:peptide transmembrane transporter activity"/>
    <property type="evidence" value="ECO:0007669"/>
    <property type="project" value="TreeGrafter"/>
</dbReference>
<dbReference type="Proteomes" id="UP000255207">
    <property type="component" value="Unassembled WGS sequence"/>
</dbReference>
<dbReference type="CDD" id="cd08512">
    <property type="entry name" value="PBP2_NikA_DppA_OppA_like_7"/>
    <property type="match status" value="1"/>
</dbReference>
<feature type="domain" description="Solute-binding protein family 5" evidence="6">
    <location>
        <begin position="80"/>
        <end position="441"/>
    </location>
</feature>
<evidence type="ECO:0000256" key="4">
    <source>
        <dbReference type="ARBA" id="ARBA00022729"/>
    </source>
</evidence>
<dbReference type="InterPro" id="IPR030678">
    <property type="entry name" value="Peptide/Ni-bd"/>
</dbReference>
<dbReference type="OrthoDB" id="8144963at2"/>
<dbReference type="EMBL" id="QQTP01000019">
    <property type="protein sequence ID" value="RDJ20369.1"/>
    <property type="molecule type" value="Genomic_DNA"/>
</dbReference>
<dbReference type="GO" id="GO:0043190">
    <property type="term" value="C:ATP-binding cassette (ABC) transporter complex"/>
    <property type="evidence" value="ECO:0007669"/>
    <property type="project" value="InterPro"/>
</dbReference>
<dbReference type="GO" id="GO:0030288">
    <property type="term" value="C:outer membrane-bounded periplasmic space"/>
    <property type="evidence" value="ECO:0007669"/>
    <property type="project" value="UniProtKB-ARBA"/>
</dbReference>
<dbReference type="PANTHER" id="PTHR30290:SF10">
    <property type="entry name" value="PERIPLASMIC OLIGOPEPTIDE-BINDING PROTEIN-RELATED"/>
    <property type="match status" value="1"/>
</dbReference>
<keyword evidence="8" id="KW-1185">Reference proteome</keyword>
<keyword evidence="3" id="KW-0813">Transport</keyword>
<evidence type="ECO:0000313" key="8">
    <source>
        <dbReference type="Proteomes" id="UP000255207"/>
    </source>
</evidence>
<dbReference type="PIRSF" id="PIRSF002741">
    <property type="entry name" value="MppA"/>
    <property type="match status" value="1"/>
</dbReference>
<dbReference type="Gene3D" id="3.40.190.10">
    <property type="entry name" value="Periplasmic binding protein-like II"/>
    <property type="match status" value="1"/>
</dbReference>
<feature type="signal peptide" evidence="5">
    <location>
        <begin position="1"/>
        <end position="30"/>
    </location>
</feature>
<reference evidence="8" key="1">
    <citation type="submission" date="2018-07" db="EMBL/GenBank/DDBJ databases">
        <authorList>
            <person name="Safronova V.I."/>
            <person name="Chirak E.R."/>
            <person name="Sazanova A.L."/>
        </authorList>
    </citation>
    <scope>NUCLEOTIDE SEQUENCE [LARGE SCALE GENOMIC DNA]</scope>
    <source>
        <strain evidence="8">RCAM04685</strain>
    </source>
</reference>
<dbReference type="PANTHER" id="PTHR30290">
    <property type="entry name" value="PERIPLASMIC BINDING COMPONENT OF ABC TRANSPORTER"/>
    <property type="match status" value="1"/>
</dbReference>
<evidence type="ECO:0000256" key="2">
    <source>
        <dbReference type="ARBA" id="ARBA00005695"/>
    </source>
</evidence>
<dbReference type="Gene3D" id="3.10.105.10">
    <property type="entry name" value="Dipeptide-binding Protein, Domain 3"/>
    <property type="match status" value="1"/>
</dbReference>
<sequence>MEKRSRKIVSALSGALALSLLCGTPGGSFAKTPGDQVVIGFSMLNILTMDPGAMNGAEMEYIANMYDYLIETDPADKSKILPGLAKSWTVSPDRQTLTFALRDGVKFQSGNPLTAEDVVWSLRRILQLNLGQATFWKSFGFTADNVTQLISAPDPLTVEIKLPAPTDPQLMLYNLTMGGAVAIDRKLVAQHEKDGDRGAAWLKTNSAGSGAFKLQNWQPNNTLVLERNDAYWRGAPKMRRVIYRHLPESQSQRLAIERGDIDIAMTMNATDIGALKDNKTVQIESTVMGTVYYLGASMKDPKFADKRVRLALRNLVDYDGINNTLMPYYGIKHLRPIQKNAMGSLPDPDYKLDVPKAKQLLAEAGYPNGFKTTLRVLSDAPFPSVATAMQSTLAQGGIDAQILMGNGEQVYGAMRKREFELIIGLGGGGNDPHPHSNLRSQIFNPDNSDEAKMSAFQGWRAAFYSPELNKAIETALLERDLEKQKSLYEDIQRQVEEVVPALQPFSQAVFTNVIARDVQGYRFHPGYTTRFRDVTKTR</sequence>